<dbReference type="RefSeq" id="WP_345202897.1">
    <property type="nucleotide sequence ID" value="NZ_BAABGM010000004.1"/>
</dbReference>
<keyword evidence="3" id="KW-1185">Reference proteome</keyword>
<protein>
    <recommendedName>
        <fullName evidence="4">DUF559 domain-containing protein</fullName>
    </recommendedName>
</protein>
<evidence type="ECO:0000313" key="3">
    <source>
        <dbReference type="Proteomes" id="UP001500945"/>
    </source>
</evidence>
<evidence type="ECO:0000313" key="2">
    <source>
        <dbReference type="EMBL" id="GAA4400611.1"/>
    </source>
</evidence>
<accession>A0ABP8K6R0</accession>
<evidence type="ECO:0008006" key="4">
    <source>
        <dbReference type="Google" id="ProtNLM"/>
    </source>
</evidence>
<organism evidence="2 3">
    <name type="scientific">Fodinibacter luteus</name>
    <dbReference type="NCBI Taxonomy" id="552064"/>
    <lineage>
        <taxon>Bacteria</taxon>
        <taxon>Bacillati</taxon>
        <taxon>Actinomycetota</taxon>
        <taxon>Actinomycetes</taxon>
        <taxon>Micrococcales</taxon>
        <taxon>Intrasporangiaceae</taxon>
        <taxon>Fodinibacter (ex Wang et al. 2009)</taxon>
    </lineage>
</organism>
<sequence length="273" mass="29783">MRTEVAAGRWLVRGRHTVVIGNLEPRGAGRLWQAVWETGGGSALDGAAALVASGLTGFEPTVTDVSVPKRNRSHRVTGVRRHRRTRMPPTGSAGLPRVDVAPAAVSAAAWAASDRQAVLVLCLVLQQRMTTPDRLLAAWHRCPTRMERPRRQLLRAAVGDLCDGVRSLGELDFAGLCRENGLPEPSRQVVRTLPGGRAYLDVEWEGIDLVVEVDGGHHALALAVVDDALRQNEVVLSDDRVLRIPVLGLRLEAERFMLQVVRAHRRWSRGGAA</sequence>
<feature type="region of interest" description="Disordered" evidence="1">
    <location>
        <begin position="70"/>
        <end position="95"/>
    </location>
</feature>
<reference evidence="3" key="1">
    <citation type="journal article" date="2019" name="Int. J. Syst. Evol. Microbiol.">
        <title>The Global Catalogue of Microorganisms (GCM) 10K type strain sequencing project: providing services to taxonomists for standard genome sequencing and annotation.</title>
        <authorList>
            <consortium name="The Broad Institute Genomics Platform"/>
            <consortium name="The Broad Institute Genome Sequencing Center for Infectious Disease"/>
            <person name="Wu L."/>
            <person name="Ma J."/>
        </authorList>
    </citation>
    <scope>NUCLEOTIDE SEQUENCE [LARGE SCALE GENOMIC DNA]</scope>
    <source>
        <strain evidence="3">JCM 17809</strain>
    </source>
</reference>
<gene>
    <name evidence="2" type="ORF">GCM10023168_09540</name>
</gene>
<feature type="compositionally biased region" description="Basic residues" evidence="1">
    <location>
        <begin position="70"/>
        <end position="86"/>
    </location>
</feature>
<name>A0ABP8K6R0_9MICO</name>
<dbReference type="Proteomes" id="UP001500945">
    <property type="component" value="Unassembled WGS sequence"/>
</dbReference>
<evidence type="ECO:0000256" key="1">
    <source>
        <dbReference type="SAM" id="MobiDB-lite"/>
    </source>
</evidence>
<dbReference type="EMBL" id="BAABGM010000004">
    <property type="protein sequence ID" value="GAA4400611.1"/>
    <property type="molecule type" value="Genomic_DNA"/>
</dbReference>
<comment type="caution">
    <text evidence="2">The sequence shown here is derived from an EMBL/GenBank/DDBJ whole genome shotgun (WGS) entry which is preliminary data.</text>
</comment>
<proteinExistence type="predicted"/>